<proteinExistence type="predicted"/>
<gene>
    <name evidence="2" type="ORF">BECKTC1821E_GA0114239_10515</name>
</gene>
<feature type="region of interest" description="Disordered" evidence="1">
    <location>
        <begin position="1"/>
        <end position="30"/>
    </location>
</feature>
<name>A0A450YVI2_9GAMM</name>
<accession>A0A450YVI2</accession>
<evidence type="ECO:0000313" key="2">
    <source>
        <dbReference type="EMBL" id="VFK45558.1"/>
    </source>
</evidence>
<feature type="region of interest" description="Disordered" evidence="1">
    <location>
        <begin position="52"/>
        <end position="71"/>
    </location>
</feature>
<sequence>MRSKAIEVQSETTLAPESNHPARVSSSGLPGYDPLCFEPIDWRTSDAGQRVHHAPHRETGPSRIDGIAVHG</sequence>
<evidence type="ECO:0000256" key="1">
    <source>
        <dbReference type="SAM" id="MobiDB-lite"/>
    </source>
</evidence>
<dbReference type="EMBL" id="CAADFT010000051">
    <property type="protein sequence ID" value="VFK45558.1"/>
    <property type="molecule type" value="Genomic_DNA"/>
</dbReference>
<protein>
    <submittedName>
        <fullName evidence="2">Uncharacterized protein</fullName>
    </submittedName>
</protein>
<dbReference type="AlphaFoldDB" id="A0A450YVI2"/>
<reference evidence="2" key="1">
    <citation type="submission" date="2019-02" db="EMBL/GenBank/DDBJ databases">
        <authorList>
            <person name="Gruber-Vodicka R. H."/>
            <person name="Seah K. B. B."/>
        </authorList>
    </citation>
    <scope>NUCLEOTIDE SEQUENCE</scope>
    <source>
        <strain evidence="2">BECK_BZ125</strain>
    </source>
</reference>
<organism evidence="2">
    <name type="scientific">Candidatus Kentrum sp. TC</name>
    <dbReference type="NCBI Taxonomy" id="2126339"/>
    <lineage>
        <taxon>Bacteria</taxon>
        <taxon>Pseudomonadati</taxon>
        <taxon>Pseudomonadota</taxon>
        <taxon>Gammaproteobacteria</taxon>
        <taxon>Candidatus Kentrum</taxon>
    </lineage>
</organism>